<dbReference type="PRINTS" id="PR02108">
    <property type="entry name" value="MRGPCRFAMILY"/>
</dbReference>
<dbReference type="PANTHER" id="PTHR11334">
    <property type="entry name" value="MAS-RELATED G-PROTEIN COUPLED RECEPTOR"/>
    <property type="match status" value="1"/>
</dbReference>
<evidence type="ECO:0000313" key="11">
    <source>
        <dbReference type="RefSeq" id="XP_040589197.1"/>
    </source>
</evidence>
<keyword evidence="6" id="KW-0675">Receptor</keyword>
<dbReference type="InterPro" id="IPR000276">
    <property type="entry name" value="GPCR_Rhodpsn"/>
</dbReference>
<keyword evidence="2 8" id="KW-0812">Transmembrane</keyword>
<evidence type="ECO:0000256" key="6">
    <source>
        <dbReference type="ARBA" id="ARBA00023170"/>
    </source>
</evidence>
<gene>
    <name evidence="11" type="primary">LOC121134727</name>
</gene>
<accession>A0ABM2WE76</accession>
<protein>
    <submittedName>
        <fullName evidence="11">Mas-related G-protein coupled receptor member X1-like</fullName>
    </submittedName>
</protein>
<evidence type="ECO:0000256" key="3">
    <source>
        <dbReference type="ARBA" id="ARBA00022989"/>
    </source>
</evidence>
<proteinExistence type="predicted"/>
<name>A0ABM2WE76_MESAU</name>
<evidence type="ECO:0000256" key="7">
    <source>
        <dbReference type="ARBA" id="ARBA00023224"/>
    </source>
</evidence>
<reference evidence="11" key="1">
    <citation type="submission" date="2025-08" db="UniProtKB">
        <authorList>
            <consortium name="RefSeq"/>
        </authorList>
    </citation>
    <scope>IDENTIFICATION</scope>
    <source>
        <tissue evidence="11">Liver</tissue>
    </source>
</reference>
<feature type="transmembrane region" description="Helical" evidence="8">
    <location>
        <begin position="124"/>
        <end position="150"/>
    </location>
</feature>
<sequence>MVYILRDTAGRFVNMDPTILSHNTESMPTNETVQPGNQDCSPILPLNFLAIIIALVGLVGNTIILWLLGFRICKKVISIYIFNLALADSFFLCCHFIDSLLWVIAFYGFYAHKVSKSILGNAAIIPYIAGLSILSAISTECCLSVLWPIWYHCHHPENMSTVICALIWALSFLMGILEWYFSGFLSEDHQHLWKNVNFIVTVFLIFLFMLLFGSSVALLVRILCGSIQNPLTRLYVTISLTVIIFLSCGLPLGFYLFLLYWLEVHLHHPLHHLNRITSVLSCVNSCVNPIIYFFVGFFVGSFRQNRHHRSLKMVLQRALEDSPEEDEYTTSNLQKTIEMSESREW</sequence>
<keyword evidence="3 8" id="KW-1133">Transmembrane helix</keyword>
<keyword evidence="10" id="KW-1185">Reference proteome</keyword>
<evidence type="ECO:0000256" key="5">
    <source>
        <dbReference type="ARBA" id="ARBA00023136"/>
    </source>
</evidence>
<feature type="transmembrane region" description="Helical" evidence="8">
    <location>
        <begin position="48"/>
        <end position="68"/>
    </location>
</feature>
<feature type="transmembrane region" description="Helical" evidence="8">
    <location>
        <begin position="278"/>
        <end position="302"/>
    </location>
</feature>
<keyword evidence="7" id="KW-0807">Transducer</keyword>
<evidence type="ECO:0000256" key="1">
    <source>
        <dbReference type="ARBA" id="ARBA00004141"/>
    </source>
</evidence>
<evidence type="ECO:0000256" key="4">
    <source>
        <dbReference type="ARBA" id="ARBA00023040"/>
    </source>
</evidence>
<keyword evidence="5 8" id="KW-0472">Membrane</keyword>
<dbReference type="Proteomes" id="UP000886700">
    <property type="component" value="Unplaced"/>
</dbReference>
<dbReference type="SUPFAM" id="SSF81321">
    <property type="entry name" value="Family A G protein-coupled receptor-like"/>
    <property type="match status" value="1"/>
</dbReference>
<dbReference type="GeneID" id="121134727"/>
<dbReference type="PANTHER" id="PTHR11334:SF34">
    <property type="entry name" value="MAS-RELATED G-PROTEIN COUPLED RECEPTOR MEMBER X3"/>
    <property type="match status" value="1"/>
</dbReference>
<comment type="subcellular location">
    <subcellularLocation>
        <location evidence="1">Membrane</location>
        <topology evidence="1">Multi-pass membrane protein</topology>
    </subcellularLocation>
</comment>
<feature type="transmembrane region" description="Helical" evidence="8">
    <location>
        <begin position="196"/>
        <end position="222"/>
    </location>
</feature>
<dbReference type="Pfam" id="PF00001">
    <property type="entry name" value="7tm_1"/>
    <property type="match status" value="1"/>
</dbReference>
<evidence type="ECO:0000256" key="8">
    <source>
        <dbReference type="SAM" id="Phobius"/>
    </source>
</evidence>
<dbReference type="PRINTS" id="PR00237">
    <property type="entry name" value="GPCRRHODOPSN"/>
</dbReference>
<feature type="domain" description="G-protein coupled receptors family 1 profile" evidence="9">
    <location>
        <begin position="60"/>
        <end position="292"/>
    </location>
</feature>
<dbReference type="RefSeq" id="XP_040589197.1">
    <property type="nucleotide sequence ID" value="XM_040733263.1"/>
</dbReference>
<dbReference type="Gene3D" id="1.20.1070.10">
    <property type="entry name" value="Rhodopsin 7-helix transmembrane proteins"/>
    <property type="match status" value="1"/>
</dbReference>
<dbReference type="InterPro" id="IPR026234">
    <property type="entry name" value="MRGPCRFAMILY"/>
</dbReference>
<organism evidence="10 11">
    <name type="scientific">Mesocricetus auratus</name>
    <name type="common">Golden hamster</name>
    <dbReference type="NCBI Taxonomy" id="10036"/>
    <lineage>
        <taxon>Eukaryota</taxon>
        <taxon>Metazoa</taxon>
        <taxon>Chordata</taxon>
        <taxon>Craniata</taxon>
        <taxon>Vertebrata</taxon>
        <taxon>Euteleostomi</taxon>
        <taxon>Mammalia</taxon>
        <taxon>Eutheria</taxon>
        <taxon>Euarchontoglires</taxon>
        <taxon>Glires</taxon>
        <taxon>Rodentia</taxon>
        <taxon>Myomorpha</taxon>
        <taxon>Muroidea</taxon>
        <taxon>Cricetidae</taxon>
        <taxon>Cricetinae</taxon>
        <taxon>Mesocricetus</taxon>
    </lineage>
</organism>
<evidence type="ECO:0000313" key="10">
    <source>
        <dbReference type="Proteomes" id="UP000886700"/>
    </source>
</evidence>
<feature type="transmembrane region" description="Helical" evidence="8">
    <location>
        <begin position="234"/>
        <end position="258"/>
    </location>
</feature>
<dbReference type="InterPro" id="IPR017452">
    <property type="entry name" value="GPCR_Rhodpsn_7TM"/>
</dbReference>
<evidence type="ECO:0000259" key="9">
    <source>
        <dbReference type="PROSITE" id="PS50262"/>
    </source>
</evidence>
<evidence type="ECO:0000256" key="2">
    <source>
        <dbReference type="ARBA" id="ARBA00022692"/>
    </source>
</evidence>
<dbReference type="PROSITE" id="PS50262">
    <property type="entry name" value="G_PROTEIN_RECEP_F1_2"/>
    <property type="match status" value="1"/>
</dbReference>
<feature type="transmembrane region" description="Helical" evidence="8">
    <location>
        <begin position="162"/>
        <end position="181"/>
    </location>
</feature>
<keyword evidence="4" id="KW-0297">G-protein coupled receptor</keyword>
<feature type="transmembrane region" description="Helical" evidence="8">
    <location>
        <begin position="80"/>
        <end position="104"/>
    </location>
</feature>